<reference evidence="2 3" key="1">
    <citation type="submission" date="2018-03" db="EMBL/GenBank/DDBJ databases">
        <title>Whole genome sequencing of Histamine producing bacteria.</title>
        <authorList>
            <person name="Butler K."/>
        </authorList>
    </citation>
    <scope>NUCLEOTIDE SEQUENCE [LARGE SCALE GENOMIC DNA]</scope>
    <source>
        <strain evidence="2 3">ATCC 33979</strain>
    </source>
</reference>
<dbReference type="InterPro" id="IPR045584">
    <property type="entry name" value="Pilin-like"/>
</dbReference>
<evidence type="ECO:0000256" key="1">
    <source>
        <dbReference type="SAM" id="Phobius"/>
    </source>
</evidence>
<dbReference type="NCBIfam" id="TIGR02532">
    <property type="entry name" value="IV_pilin_GFxxxE"/>
    <property type="match status" value="1"/>
</dbReference>
<evidence type="ECO:0000313" key="2">
    <source>
        <dbReference type="EMBL" id="PSV87490.1"/>
    </source>
</evidence>
<name>A0A2T3M6A3_PHOLE</name>
<organism evidence="2 3">
    <name type="scientific">Photobacterium leiognathi</name>
    <dbReference type="NCBI Taxonomy" id="553611"/>
    <lineage>
        <taxon>Bacteria</taxon>
        <taxon>Pseudomonadati</taxon>
        <taxon>Pseudomonadota</taxon>
        <taxon>Gammaproteobacteria</taxon>
        <taxon>Vibrionales</taxon>
        <taxon>Vibrionaceae</taxon>
        <taxon>Photobacterium</taxon>
    </lineage>
</organism>
<dbReference type="Gene3D" id="3.30.700.10">
    <property type="entry name" value="Glycoprotein, Type 4 Pilin"/>
    <property type="match status" value="1"/>
</dbReference>
<feature type="transmembrane region" description="Helical" evidence="1">
    <location>
        <begin position="21"/>
        <end position="42"/>
    </location>
</feature>
<dbReference type="STRING" id="553611.GCA_001557755_02416"/>
<dbReference type="AlphaFoldDB" id="A0A2T3M6A3"/>
<dbReference type="Pfam" id="PF07963">
    <property type="entry name" value="N_methyl"/>
    <property type="match status" value="1"/>
</dbReference>
<keyword evidence="1" id="KW-0472">Membrane</keyword>
<dbReference type="InterPro" id="IPR012902">
    <property type="entry name" value="N_methyl_site"/>
</dbReference>
<evidence type="ECO:0000313" key="3">
    <source>
        <dbReference type="Proteomes" id="UP000240410"/>
    </source>
</evidence>
<dbReference type="SUPFAM" id="SSF54523">
    <property type="entry name" value="Pili subunits"/>
    <property type="match status" value="1"/>
</dbReference>
<dbReference type="EMBL" id="PYOJ01000027">
    <property type="protein sequence ID" value="PSV87490.1"/>
    <property type="molecule type" value="Genomic_DNA"/>
</dbReference>
<accession>A0A2T3M6A3</accession>
<dbReference type="PIRSF" id="PIRSF024622">
    <property type="entry name" value="Tfp_FimT"/>
    <property type="match status" value="1"/>
</dbReference>
<keyword evidence="1" id="KW-1133">Transmembrane helix</keyword>
<gene>
    <name evidence="2" type="ORF">CTM89_16950</name>
</gene>
<keyword evidence="1" id="KW-0812">Transmembrane</keyword>
<protein>
    <submittedName>
        <fullName evidence="2">Type IV pilin</fullName>
    </submittedName>
</protein>
<dbReference type="RefSeq" id="WP_107277440.1">
    <property type="nucleotide sequence ID" value="NZ_JAUZMO010000001.1"/>
</dbReference>
<dbReference type="InterPro" id="IPR016824">
    <property type="entry name" value="Tfp-pilus_assembly_FimT"/>
</dbReference>
<sequence>MARGNSFYFHYIHFIAKRQRGFTLLELVIAVSVMSIILAMAAPSFSNLIASQNIKRLATELEWIMVQAKSEAVMRGANTKLHYISVNTTPSSINNWSIVLKDNTGYQLSSISSDSFSNIKICRTFTSNNTEFKSRDGRPKTSGGIVFYVDAEKKVKVITSHLTGRIYACSIGLDSYGFKACASSGVSSCV</sequence>
<dbReference type="Proteomes" id="UP000240410">
    <property type="component" value="Unassembled WGS sequence"/>
</dbReference>
<proteinExistence type="predicted"/>
<dbReference type="PROSITE" id="PS00409">
    <property type="entry name" value="PROKAR_NTER_METHYL"/>
    <property type="match status" value="1"/>
</dbReference>
<comment type="caution">
    <text evidence="2">The sequence shown here is derived from an EMBL/GenBank/DDBJ whole genome shotgun (WGS) entry which is preliminary data.</text>
</comment>
<dbReference type="OrthoDB" id="5871678at2"/>